<dbReference type="GO" id="GO:0006310">
    <property type="term" value="P:DNA recombination"/>
    <property type="evidence" value="ECO:0007669"/>
    <property type="project" value="InterPro"/>
</dbReference>
<feature type="binding site" evidence="12">
    <location>
        <position position="473"/>
    </location>
    <ligand>
        <name>Zn(2+)</name>
        <dbReference type="ChEBI" id="CHEBI:29105"/>
        <label>2</label>
    </ligand>
</feature>
<evidence type="ECO:0000256" key="6">
    <source>
        <dbReference type="ARBA" id="ARBA00022806"/>
    </source>
</evidence>
<dbReference type="InterPro" id="IPR041236">
    <property type="entry name" value="PriA_C"/>
</dbReference>
<comment type="caution">
    <text evidence="15">The sequence shown here is derived from an EMBL/GenBank/DDBJ whole genome shotgun (WGS) entry which is preliminary data.</text>
</comment>
<dbReference type="GO" id="GO:0005524">
    <property type="term" value="F:ATP binding"/>
    <property type="evidence" value="ECO:0007669"/>
    <property type="project" value="UniProtKB-UniRule"/>
</dbReference>
<dbReference type="FunFam" id="3.40.1440.60:FF:000001">
    <property type="entry name" value="Primosomal protein N"/>
    <property type="match status" value="1"/>
</dbReference>
<name>A0A9D6V0N1_9BACT</name>
<dbReference type="EMBL" id="JACRDE010000280">
    <property type="protein sequence ID" value="MBI5249890.1"/>
    <property type="molecule type" value="Genomic_DNA"/>
</dbReference>
<dbReference type="EC" id="5.6.2.4" evidence="12"/>
<dbReference type="PROSITE" id="PS51194">
    <property type="entry name" value="HELICASE_CTER"/>
    <property type="match status" value="1"/>
</dbReference>
<dbReference type="CDD" id="cd18804">
    <property type="entry name" value="SF2_C_priA"/>
    <property type="match status" value="1"/>
</dbReference>
<comment type="catalytic activity">
    <reaction evidence="12">
        <text>Couples ATP hydrolysis with the unwinding of duplex DNA by translocating in the 3'-5' direction.</text>
        <dbReference type="EC" id="5.6.2.4"/>
    </reaction>
</comment>
<dbReference type="GO" id="GO:0003677">
    <property type="term" value="F:DNA binding"/>
    <property type="evidence" value="ECO:0007669"/>
    <property type="project" value="UniProtKB-UniRule"/>
</dbReference>
<dbReference type="GO" id="GO:0043138">
    <property type="term" value="F:3'-5' DNA helicase activity"/>
    <property type="evidence" value="ECO:0007669"/>
    <property type="project" value="UniProtKB-EC"/>
</dbReference>
<evidence type="ECO:0000259" key="14">
    <source>
        <dbReference type="PROSITE" id="PS51194"/>
    </source>
</evidence>
<dbReference type="GO" id="GO:0006270">
    <property type="term" value="P:DNA replication initiation"/>
    <property type="evidence" value="ECO:0007669"/>
    <property type="project" value="TreeGrafter"/>
</dbReference>
<evidence type="ECO:0000256" key="7">
    <source>
        <dbReference type="ARBA" id="ARBA00022833"/>
    </source>
</evidence>
<evidence type="ECO:0000256" key="2">
    <source>
        <dbReference type="ARBA" id="ARBA00022705"/>
    </source>
</evidence>
<evidence type="ECO:0000256" key="8">
    <source>
        <dbReference type="ARBA" id="ARBA00022840"/>
    </source>
</evidence>
<dbReference type="Pfam" id="PF18319">
    <property type="entry name" value="Zn_ribbon_PriA"/>
    <property type="match status" value="1"/>
</dbReference>
<feature type="domain" description="Helicase C-terminal" evidence="14">
    <location>
        <begin position="481"/>
        <end position="665"/>
    </location>
</feature>
<keyword evidence="4 12" id="KW-0547">Nucleotide-binding</keyword>
<dbReference type="PANTHER" id="PTHR30580:SF0">
    <property type="entry name" value="PRIMOSOMAL PROTEIN N"/>
    <property type="match status" value="1"/>
</dbReference>
<dbReference type="Proteomes" id="UP000807825">
    <property type="component" value="Unassembled WGS sequence"/>
</dbReference>
<feature type="binding site" evidence="12">
    <location>
        <position position="486"/>
    </location>
    <ligand>
        <name>Zn(2+)</name>
        <dbReference type="ChEBI" id="CHEBI:29105"/>
        <label>1</label>
    </ligand>
</feature>
<keyword evidence="7 12" id="KW-0862">Zinc</keyword>
<feature type="binding site" evidence="12">
    <location>
        <position position="446"/>
    </location>
    <ligand>
        <name>Zn(2+)</name>
        <dbReference type="ChEBI" id="CHEBI:29105"/>
        <label>1</label>
    </ligand>
</feature>
<dbReference type="GO" id="GO:0006269">
    <property type="term" value="P:DNA replication, synthesis of primer"/>
    <property type="evidence" value="ECO:0007669"/>
    <property type="project" value="UniProtKB-KW"/>
</dbReference>
<comment type="subunit">
    <text evidence="12">Component of the replication restart primosome.</text>
</comment>
<dbReference type="InterPro" id="IPR001650">
    <property type="entry name" value="Helicase_C-like"/>
</dbReference>
<dbReference type="PROSITE" id="PS51192">
    <property type="entry name" value="HELICASE_ATP_BIND_1"/>
    <property type="match status" value="1"/>
</dbReference>
<organism evidence="15 16">
    <name type="scientific">Desulfomonile tiedjei</name>
    <dbReference type="NCBI Taxonomy" id="2358"/>
    <lineage>
        <taxon>Bacteria</taxon>
        <taxon>Pseudomonadati</taxon>
        <taxon>Thermodesulfobacteriota</taxon>
        <taxon>Desulfomonilia</taxon>
        <taxon>Desulfomonilales</taxon>
        <taxon>Desulfomonilaceae</taxon>
        <taxon>Desulfomonile</taxon>
    </lineage>
</organism>
<keyword evidence="9 12" id="KW-0238">DNA-binding</keyword>
<dbReference type="InterPro" id="IPR005259">
    <property type="entry name" value="PriA"/>
</dbReference>
<dbReference type="InterPro" id="IPR011545">
    <property type="entry name" value="DEAD/DEAH_box_helicase_dom"/>
</dbReference>
<dbReference type="GO" id="GO:0008270">
    <property type="term" value="F:zinc ion binding"/>
    <property type="evidence" value="ECO:0007669"/>
    <property type="project" value="UniProtKB-UniRule"/>
</dbReference>
<evidence type="ECO:0000259" key="13">
    <source>
        <dbReference type="PROSITE" id="PS51192"/>
    </source>
</evidence>
<dbReference type="GO" id="GO:0006302">
    <property type="term" value="P:double-strand break repair"/>
    <property type="evidence" value="ECO:0007669"/>
    <property type="project" value="InterPro"/>
</dbReference>
<dbReference type="Pfam" id="PF18074">
    <property type="entry name" value="PriA_C"/>
    <property type="match status" value="1"/>
</dbReference>
<dbReference type="InterPro" id="IPR042115">
    <property type="entry name" value="PriA_3primeBD_sf"/>
</dbReference>
<dbReference type="CDD" id="cd17929">
    <property type="entry name" value="DEXHc_priA"/>
    <property type="match status" value="1"/>
</dbReference>
<dbReference type="Gene3D" id="3.40.50.300">
    <property type="entry name" value="P-loop containing nucleotide triphosphate hydrolases"/>
    <property type="match status" value="2"/>
</dbReference>
<keyword evidence="10 12" id="KW-0413">Isomerase</keyword>
<reference evidence="15" key="1">
    <citation type="submission" date="2020-07" db="EMBL/GenBank/DDBJ databases">
        <title>Huge and variable diversity of episymbiotic CPR bacteria and DPANN archaea in groundwater ecosystems.</title>
        <authorList>
            <person name="He C.Y."/>
            <person name="Keren R."/>
            <person name="Whittaker M."/>
            <person name="Farag I.F."/>
            <person name="Doudna J."/>
            <person name="Cate J.H.D."/>
            <person name="Banfield J.F."/>
        </authorList>
    </citation>
    <scope>NUCLEOTIDE SEQUENCE</scope>
    <source>
        <strain evidence="15">NC_groundwater_1664_Pr3_B-0.1um_52_9</strain>
    </source>
</reference>
<feature type="binding site" evidence="12">
    <location>
        <position position="476"/>
    </location>
    <ligand>
        <name>Zn(2+)</name>
        <dbReference type="ChEBI" id="CHEBI:29105"/>
        <label>2</label>
    </ligand>
</feature>
<keyword evidence="1 12" id="KW-0639">Primosome</keyword>
<dbReference type="GO" id="GO:0016787">
    <property type="term" value="F:hydrolase activity"/>
    <property type="evidence" value="ECO:0007669"/>
    <property type="project" value="UniProtKB-KW"/>
</dbReference>
<feature type="binding site" evidence="12">
    <location>
        <position position="458"/>
    </location>
    <ligand>
        <name>Zn(2+)</name>
        <dbReference type="ChEBI" id="CHEBI:29105"/>
        <label>2</label>
    </ligand>
</feature>
<dbReference type="FunFam" id="3.40.50.300:FF:000489">
    <property type="entry name" value="Primosome assembly protein PriA"/>
    <property type="match status" value="1"/>
</dbReference>
<evidence type="ECO:0000256" key="12">
    <source>
        <dbReference type="HAMAP-Rule" id="MF_00983"/>
    </source>
</evidence>
<dbReference type="InterPro" id="IPR040498">
    <property type="entry name" value="PriA_CRR"/>
</dbReference>
<dbReference type="Pfam" id="PF00271">
    <property type="entry name" value="Helicase_C"/>
    <property type="match status" value="1"/>
</dbReference>
<feature type="domain" description="Helicase ATP-binding" evidence="13">
    <location>
        <begin position="219"/>
        <end position="385"/>
    </location>
</feature>
<dbReference type="AlphaFoldDB" id="A0A9D6V0N1"/>
<evidence type="ECO:0000256" key="10">
    <source>
        <dbReference type="ARBA" id="ARBA00023235"/>
    </source>
</evidence>
<gene>
    <name evidence="12 15" type="primary">priA</name>
    <name evidence="15" type="ORF">HY912_10385</name>
</gene>
<evidence type="ECO:0000256" key="4">
    <source>
        <dbReference type="ARBA" id="ARBA00022741"/>
    </source>
</evidence>
<comment type="catalytic activity">
    <reaction evidence="11 12">
        <text>ATP + H2O = ADP + phosphate + H(+)</text>
        <dbReference type="Rhea" id="RHEA:13065"/>
        <dbReference type="ChEBI" id="CHEBI:15377"/>
        <dbReference type="ChEBI" id="CHEBI:15378"/>
        <dbReference type="ChEBI" id="CHEBI:30616"/>
        <dbReference type="ChEBI" id="CHEBI:43474"/>
        <dbReference type="ChEBI" id="CHEBI:456216"/>
        <dbReference type="EC" id="5.6.2.4"/>
    </reaction>
</comment>
<dbReference type="Pfam" id="PF00270">
    <property type="entry name" value="DEAD"/>
    <property type="match status" value="1"/>
</dbReference>
<evidence type="ECO:0000256" key="3">
    <source>
        <dbReference type="ARBA" id="ARBA00022723"/>
    </source>
</evidence>
<dbReference type="Gene3D" id="3.40.1440.60">
    <property type="entry name" value="PriA, 3(prime) DNA-binding domain"/>
    <property type="match status" value="1"/>
</dbReference>
<proteinExistence type="inferred from homology"/>
<keyword evidence="3 12" id="KW-0479">Metal-binding</keyword>
<dbReference type="PANTHER" id="PTHR30580">
    <property type="entry name" value="PRIMOSOMAL PROTEIN N"/>
    <property type="match status" value="1"/>
</dbReference>
<feature type="binding site" evidence="12">
    <location>
        <position position="455"/>
    </location>
    <ligand>
        <name>Zn(2+)</name>
        <dbReference type="ChEBI" id="CHEBI:29105"/>
        <label>2</label>
    </ligand>
</feature>
<dbReference type="InterPro" id="IPR027417">
    <property type="entry name" value="P-loop_NTPase"/>
</dbReference>
<dbReference type="SUPFAM" id="SSF52540">
    <property type="entry name" value="P-loop containing nucleoside triphosphate hydrolases"/>
    <property type="match status" value="2"/>
</dbReference>
<evidence type="ECO:0000256" key="1">
    <source>
        <dbReference type="ARBA" id="ARBA00022515"/>
    </source>
</evidence>
<dbReference type="SMART" id="SM00487">
    <property type="entry name" value="DEXDc"/>
    <property type="match status" value="1"/>
</dbReference>
<dbReference type="InterPro" id="IPR041222">
    <property type="entry name" value="PriA_3primeBD"/>
</dbReference>
<dbReference type="GO" id="GO:1990077">
    <property type="term" value="C:primosome complex"/>
    <property type="evidence" value="ECO:0007669"/>
    <property type="project" value="UniProtKB-UniRule"/>
</dbReference>
<feature type="binding site" evidence="12">
    <location>
        <position position="489"/>
    </location>
    <ligand>
        <name>Zn(2+)</name>
        <dbReference type="ChEBI" id="CHEBI:29105"/>
        <label>1</label>
    </ligand>
</feature>
<keyword evidence="2 12" id="KW-0235">DNA replication</keyword>
<comment type="similarity">
    <text evidence="12">Belongs to the helicase family. PriA subfamily.</text>
</comment>
<sequence>MTETGQYVDISIPLPLEGPFTYRVPEKLAPFVQTGRRVLVPFRNKIRAGFIVGNTNSIPPNQEIKDVIDIPDEAPYLSPKLWSFISWAADYYMLPAGQVLKTALPPGSDRKSRPWAIITLEGERSLPTAEKLKCPAKFLKVGVLLRSELESAIGGGQLEDAIQKGWIRIEERIARPRTSLRRKRLPELLYPAAHKSESNSPLPTLTGDQRTAVERIRGAVEQGGFHPFLLFGVTGSGKTEVYLRIIHEILSRGKRALVLVPEIALTPQLARRFLRRIGGGVGIFHSGLTPSQRLDEWRRVSAGKVNVVIAARSGVFLPMDDLGLIVVDEEHDPSYKQEDSCPYNARDMALARAKLEGACVILGSATPSFETFLNAERGKITRIDLPIRHHGGGLPEVQLVDLKETVPKKKAFLTETLLDAIQRTLAGKEQVVLFLNRRGFDTYAQCRSCGYVFKCPNCDISLTHHKRARDLRCHLCGLSRAAPPLCPQCSGDKLFFGGVGTQKVEEELRELFPEARIERLDRDSTRKRNELENILDRFRKKEIDILTGTQMIVKGHDFPGIALVGVLCGDLSLHFPDFRAAERTFQMLTQVAGRTGRESDSGRVILQTFDPDHDAIRFAASHDFTGFFEHDSEMRRELFYPPFGHLILIRVEGNSEKRVESRAIKIGRAARILKKGFGDISILGPAPSPRKKAVGRFRWQVLFKSPSRANVRGLVKSLKSDGHLKGQGLKVIIDVDPIDMM</sequence>
<keyword evidence="8 12" id="KW-0067">ATP-binding</keyword>
<feature type="binding site" evidence="12">
    <location>
        <position position="449"/>
    </location>
    <ligand>
        <name>Zn(2+)</name>
        <dbReference type="ChEBI" id="CHEBI:29105"/>
        <label>1</label>
    </ligand>
</feature>
<keyword evidence="5 12" id="KW-0378">Hydrolase</keyword>
<accession>A0A9D6V0N1</accession>
<evidence type="ECO:0000313" key="16">
    <source>
        <dbReference type="Proteomes" id="UP000807825"/>
    </source>
</evidence>
<dbReference type="HAMAP" id="MF_00983">
    <property type="entry name" value="PriA"/>
    <property type="match status" value="1"/>
</dbReference>
<keyword evidence="6 12" id="KW-0347">Helicase</keyword>
<evidence type="ECO:0000256" key="9">
    <source>
        <dbReference type="ARBA" id="ARBA00023125"/>
    </source>
</evidence>
<dbReference type="InterPro" id="IPR014001">
    <property type="entry name" value="Helicase_ATP-bd"/>
</dbReference>
<evidence type="ECO:0000256" key="11">
    <source>
        <dbReference type="ARBA" id="ARBA00048988"/>
    </source>
</evidence>
<dbReference type="Pfam" id="PF17764">
    <property type="entry name" value="PriA_3primeBD"/>
    <property type="match status" value="1"/>
</dbReference>
<dbReference type="NCBIfam" id="TIGR00595">
    <property type="entry name" value="priA"/>
    <property type="match status" value="1"/>
</dbReference>
<evidence type="ECO:0000256" key="5">
    <source>
        <dbReference type="ARBA" id="ARBA00022801"/>
    </source>
</evidence>
<comment type="cofactor">
    <cofactor evidence="12">
        <name>Zn(2+)</name>
        <dbReference type="ChEBI" id="CHEBI:29105"/>
    </cofactor>
    <text evidence="12">Binds 2 zinc ions per subunit.</text>
</comment>
<evidence type="ECO:0000313" key="15">
    <source>
        <dbReference type="EMBL" id="MBI5249890.1"/>
    </source>
</evidence>
<protein>
    <recommendedName>
        <fullName evidence="12">Replication restart protein PriA</fullName>
    </recommendedName>
    <alternativeName>
        <fullName evidence="12">ATP-dependent DNA helicase PriA</fullName>
        <ecNumber evidence="12">5.6.2.4</ecNumber>
    </alternativeName>
    <alternativeName>
        <fullName evidence="12">DNA 3'-5' helicase PriA</fullName>
    </alternativeName>
</protein>
<comment type="function">
    <text evidence="12">Initiates the restart of stalled replication forks, which reloads the replicative helicase on sites other than the origin of replication. Recognizes and binds to abandoned replication forks and remodels them to uncover a helicase loading site. Promotes assembly of the primosome at these replication forks.</text>
</comment>
<dbReference type="SMART" id="SM00490">
    <property type="entry name" value="HELICc"/>
    <property type="match status" value="1"/>
</dbReference>